<organism evidence="2 3">
    <name type="scientific">Corynebacterium canis</name>
    <dbReference type="NCBI Taxonomy" id="679663"/>
    <lineage>
        <taxon>Bacteria</taxon>
        <taxon>Bacillati</taxon>
        <taxon>Actinomycetota</taxon>
        <taxon>Actinomycetes</taxon>
        <taxon>Mycobacteriales</taxon>
        <taxon>Corynebacteriaceae</taxon>
        <taxon>Corynebacterium</taxon>
    </lineage>
</organism>
<dbReference type="Proteomes" id="UP000320791">
    <property type="component" value="Unassembled WGS sequence"/>
</dbReference>
<dbReference type="InterPro" id="IPR004843">
    <property type="entry name" value="Calcineurin-like_PHP"/>
</dbReference>
<protein>
    <submittedName>
        <fullName evidence="2">Metallophosphoesterase</fullName>
    </submittedName>
</protein>
<name>A0A5C5UML5_9CORY</name>
<keyword evidence="3" id="KW-1185">Reference proteome</keyword>
<dbReference type="EMBL" id="VOHM01000008">
    <property type="protein sequence ID" value="TWT26605.1"/>
    <property type="molecule type" value="Genomic_DNA"/>
</dbReference>
<evidence type="ECO:0000259" key="1">
    <source>
        <dbReference type="Pfam" id="PF00149"/>
    </source>
</evidence>
<sequence length="223" mass="25431">MRCFTVSVMGKTQAKRRNWTKMSGFATKDFWITSDLHLGHPLISGKRGFSTTDAHDSTILGALYELPRGATFICLGDISVGKDKYALDMLLTLKYALDLTMVLTPGNHDKCHPKFGVKSMFKWTPRYQQVFDLVVPEFVLERQGRSLLFTHLPRLEDAHRSERLTRWIARDGFDCIIHGHTHSDVPIDGKHVNLCLEATNLRPIHSEELWDRVNQALQAADSR</sequence>
<dbReference type="Gene3D" id="3.60.21.10">
    <property type="match status" value="1"/>
</dbReference>
<reference evidence="2 3" key="1">
    <citation type="submission" date="2019-08" db="EMBL/GenBank/DDBJ databases">
        <authorList>
            <person name="Lei W."/>
        </authorList>
    </citation>
    <scope>NUCLEOTIDE SEQUENCE [LARGE SCALE GENOMIC DNA]</scope>
    <source>
        <strain evidence="2 3">CCUG 58627</strain>
    </source>
</reference>
<gene>
    <name evidence="2" type="ORF">FRX94_05080</name>
</gene>
<feature type="domain" description="Calcineurin-like phosphoesterase" evidence="1">
    <location>
        <begin position="30"/>
        <end position="183"/>
    </location>
</feature>
<dbReference type="SUPFAM" id="SSF56300">
    <property type="entry name" value="Metallo-dependent phosphatases"/>
    <property type="match status" value="1"/>
</dbReference>
<dbReference type="Pfam" id="PF00149">
    <property type="entry name" value="Metallophos"/>
    <property type="match status" value="1"/>
</dbReference>
<dbReference type="GO" id="GO:0016787">
    <property type="term" value="F:hydrolase activity"/>
    <property type="evidence" value="ECO:0007669"/>
    <property type="project" value="InterPro"/>
</dbReference>
<dbReference type="InterPro" id="IPR029052">
    <property type="entry name" value="Metallo-depent_PP-like"/>
</dbReference>
<evidence type="ECO:0000313" key="2">
    <source>
        <dbReference type="EMBL" id="TWT26605.1"/>
    </source>
</evidence>
<dbReference type="OrthoDB" id="5380073at2"/>
<comment type="caution">
    <text evidence="2">The sequence shown here is derived from an EMBL/GenBank/DDBJ whole genome shotgun (WGS) entry which is preliminary data.</text>
</comment>
<proteinExistence type="predicted"/>
<dbReference type="AlphaFoldDB" id="A0A5C5UML5"/>
<accession>A0A5C5UML5</accession>
<evidence type="ECO:0000313" key="3">
    <source>
        <dbReference type="Proteomes" id="UP000320791"/>
    </source>
</evidence>